<dbReference type="EMBL" id="JAAXLA010000005">
    <property type="protein sequence ID" value="NMH96552.1"/>
    <property type="molecule type" value="Genomic_DNA"/>
</dbReference>
<dbReference type="InterPro" id="IPR036390">
    <property type="entry name" value="WH_DNA-bd_sf"/>
</dbReference>
<comment type="caution">
    <text evidence="2">The sequence shown here is derived from an EMBL/GenBank/DDBJ whole genome shotgun (WGS) entry which is preliminary data.</text>
</comment>
<name>A0ABX1S7H7_9PSEU</name>
<reference evidence="2 3" key="1">
    <citation type="submission" date="2020-04" db="EMBL/GenBank/DDBJ databases">
        <authorList>
            <person name="Klaysubun C."/>
            <person name="Duangmal K."/>
            <person name="Lipun K."/>
        </authorList>
    </citation>
    <scope>NUCLEOTIDE SEQUENCE [LARGE SCALE GENOMIC DNA]</scope>
    <source>
        <strain evidence="2 3">K10HN5</strain>
    </source>
</reference>
<dbReference type="PANTHER" id="PTHR33164:SF106">
    <property type="entry name" value="TRANSCRIPTIONAL REGULATORY PROTEIN"/>
    <property type="match status" value="1"/>
</dbReference>
<proteinExistence type="predicted"/>
<dbReference type="Pfam" id="PF12802">
    <property type="entry name" value="MarR_2"/>
    <property type="match status" value="1"/>
</dbReference>
<dbReference type="InterPro" id="IPR000835">
    <property type="entry name" value="HTH_MarR-typ"/>
</dbReference>
<evidence type="ECO:0000313" key="2">
    <source>
        <dbReference type="EMBL" id="NMH96552.1"/>
    </source>
</evidence>
<protein>
    <submittedName>
        <fullName evidence="2">MarR family transcriptional regulator</fullName>
    </submittedName>
</protein>
<dbReference type="InterPro" id="IPR011991">
    <property type="entry name" value="ArsR-like_HTH"/>
</dbReference>
<sequence>MSTPPAGEHVNPVQRVISELRALSTVQDRLDQYAAARFGVNRTDLRALDLIGQAGATSPTALAAALGMSTGATSTVLDRLEAAGYVRREPDPHHRRRTVVRMTPAAEALSAGIFDPVIGATAERAGALPAHLLADVAAFLAAHRQALADYLDGQAATTTAEGDADPGAGR</sequence>
<dbReference type="SMART" id="SM00347">
    <property type="entry name" value="HTH_MARR"/>
    <property type="match status" value="1"/>
</dbReference>
<feature type="domain" description="HTH marR-type" evidence="1">
    <location>
        <begin position="6"/>
        <end position="148"/>
    </location>
</feature>
<keyword evidence="3" id="KW-1185">Reference proteome</keyword>
<accession>A0ABX1S7H7</accession>
<dbReference type="InterPro" id="IPR036388">
    <property type="entry name" value="WH-like_DNA-bd_sf"/>
</dbReference>
<evidence type="ECO:0000313" key="3">
    <source>
        <dbReference type="Proteomes" id="UP000820669"/>
    </source>
</evidence>
<organism evidence="2 3">
    <name type="scientific">Pseudonocardia acidicola</name>
    <dbReference type="NCBI Taxonomy" id="2724939"/>
    <lineage>
        <taxon>Bacteria</taxon>
        <taxon>Bacillati</taxon>
        <taxon>Actinomycetota</taxon>
        <taxon>Actinomycetes</taxon>
        <taxon>Pseudonocardiales</taxon>
        <taxon>Pseudonocardiaceae</taxon>
        <taxon>Pseudonocardia</taxon>
    </lineage>
</organism>
<dbReference type="Gene3D" id="1.10.10.10">
    <property type="entry name" value="Winged helix-like DNA-binding domain superfamily/Winged helix DNA-binding domain"/>
    <property type="match status" value="1"/>
</dbReference>
<dbReference type="SUPFAM" id="SSF46785">
    <property type="entry name" value="Winged helix' DNA-binding domain"/>
    <property type="match status" value="1"/>
</dbReference>
<dbReference type="CDD" id="cd00090">
    <property type="entry name" value="HTH_ARSR"/>
    <property type="match status" value="1"/>
</dbReference>
<dbReference type="PANTHER" id="PTHR33164">
    <property type="entry name" value="TRANSCRIPTIONAL REGULATOR, MARR FAMILY"/>
    <property type="match status" value="1"/>
</dbReference>
<dbReference type="PRINTS" id="PR00598">
    <property type="entry name" value="HTHMARR"/>
</dbReference>
<dbReference type="Proteomes" id="UP000820669">
    <property type="component" value="Unassembled WGS sequence"/>
</dbReference>
<gene>
    <name evidence="2" type="ORF">HF526_04345</name>
</gene>
<dbReference type="InterPro" id="IPR039422">
    <property type="entry name" value="MarR/SlyA-like"/>
</dbReference>
<evidence type="ECO:0000259" key="1">
    <source>
        <dbReference type="PROSITE" id="PS50995"/>
    </source>
</evidence>
<dbReference type="PROSITE" id="PS50995">
    <property type="entry name" value="HTH_MARR_2"/>
    <property type="match status" value="1"/>
</dbReference>